<dbReference type="Gene3D" id="3.60.15.10">
    <property type="entry name" value="Ribonuclease Z/Hydroxyacylglutathione hydrolase-like"/>
    <property type="match status" value="1"/>
</dbReference>
<feature type="domain" description="Metallo-beta-lactamase" evidence="2">
    <location>
        <begin position="21"/>
        <end position="209"/>
    </location>
</feature>
<evidence type="ECO:0000313" key="3">
    <source>
        <dbReference type="EMBL" id="WLQ55318.1"/>
    </source>
</evidence>
<dbReference type="EMBL" id="CP120988">
    <property type="protein sequence ID" value="WLQ55318.1"/>
    <property type="molecule type" value="Genomic_DNA"/>
</dbReference>
<protein>
    <submittedName>
        <fullName evidence="3">MBL fold metallo-hydrolase</fullName>
    </submittedName>
</protein>
<accession>A0ABY9IMB7</accession>
<organism evidence="3 4">
    <name type="scientific">Streptomyces poriferorum</name>
    <dbReference type="NCBI Taxonomy" id="2798799"/>
    <lineage>
        <taxon>Bacteria</taxon>
        <taxon>Bacillati</taxon>
        <taxon>Actinomycetota</taxon>
        <taxon>Actinomycetes</taxon>
        <taxon>Kitasatosporales</taxon>
        <taxon>Streptomycetaceae</taxon>
        <taxon>Streptomyces</taxon>
    </lineage>
</organism>
<dbReference type="Pfam" id="PF12706">
    <property type="entry name" value="Lactamase_B_2"/>
    <property type="match status" value="1"/>
</dbReference>
<dbReference type="InterPro" id="IPR036866">
    <property type="entry name" value="RibonucZ/Hydroxyglut_hydro"/>
</dbReference>
<gene>
    <name evidence="3" type="ORF">P8A19_07650</name>
</gene>
<dbReference type="InterPro" id="IPR050114">
    <property type="entry name" value="UPF0173_UPF0282_UlaG_hydrolase"/>
</dbReference>
<dbReference type="InterPro" id="IPR001279">
    <property type="entry name" value="Metallo-B-lactamas"/>
</dbReference>
<proteinExistence type="predicted"/>
<keyword evidence="4" id="KW-1185">Reference proteome</keyword>
<evidence type="ECO:0000259" key="2">
    <source>
        <dbReference type="Pfam" id="PF12706"/>
    </source>
</evidence>
<keyword evidence="1" id="KW-0378">Hydrolase</keyword>
<evidence type="ECO:0000256" key="1">
    <source>
        <dbReference type="ARBA" id="ARBA00022801"/>
    </source>
</evidence>
<sequence>MKATLTHVGTATVLLEIGGFRLLTDPVFDPAPAQYRFGPATLKSTAGPALTVAELPEIDAVLLSHDEHPDNLDTSGRALLARRTVLTTKSGAGRLQDGAVGLEPWESHELTRDGERLRITATPGLHAGDVIGFVVELSDEGEALYISGDTINFDALDEIGQRFTIGTAILHFGAAQVDEIGELPITLDGAQGVELVRSLRAKTVVPVHYASWAHFSRGPEDVVTAFEQAGLTDRLHWLVPGIPTTLG</sequence>
<evidence type="ECO:0000313" key="4">
    <source>
        <dbReference type="Proteomes" id="UP001235744"/>
    </source>
</evidence>
<dbReference type="PANTHER" id="PTHR43546">
    <property type="entry name" value="UPF0173 METAL-DEPENDENT HYDROLASE MJ1163-RELATED"/>
    <property type="match status" value="1"/>
</dbReference>
<dbReference type="RefSeq" id="WP_306083644.1">
    <property type="nucleotide sequence ID" value="NZ_CP120988.1"/>
</dbReference>
<reference evidence="3 4" key="1">
    <citation type="submission" date="2023-03" db="EMBL/GenBank/DDBJ databases">
        <title>Isolation and description of six Streptomyces strains from soil environments, able to metabolize different microbial glucans.</title>
        <authorList>
            <person name="Widen T."/>
            <person name="Larsbrink J."/>
        </authorList>
    </citation>
    <scope>NUCLEOTIDE SEQUENCE [LARGE SCALE GENOMIC DNA]</scope>
    <source>
        <strain evidence="3 4">Alt2</strain>
    </source>
</reference>
<name>A0ABY9IMB7_9ACTN</name>
<dbReference type="SUPFAM" id="SSF56281">
    <property type="entry name" value="Metallo-hydrolase/oxidoreductase"/>
    <property type="match status" value="1"/>
</dbReference>
<dbReference type="Proteomes" id="UP001235744">
    <property type="component" value="Chromosome"/>
</dbReference>
<dbReference type="PANTHER" id="PTHR43546:SF9">
    <property type="entry name" value="L-ASCORBATE-6-PHOSPHATE LACTONASE ULAG-RELATED"/>
    <property type="match status" value="1"/>
</dbReference>